<protein>
    <recommendedName>
        <fullName evidence="4">Autotransporter domain-containing protein</fullName>
    </recommendedName>
</protein>
<comment type="similarity">
    <text evidence="1">Belongs to the 'GDSL' lipolytic enzyme family.</text>
</comment>
<dbReference type="GO" id="GO:0016788">
    <property type="term" value="F:hydrolase activity, acting on ester bonds"/>
    <property type="evidence" value="ECO:0007669"/>
    <property type="project" value="UniProtKB-ARBA"/>
</dbReference>
<evidence type="ECO:0000256" key="2">
    <source>
        <dbReference type="ARBA" id="ARBA00022729"/>
    </source>
</evidence>
<dbReference type="PROSITE" id="PS51208">
    <property type="entry name" value="AUTOTRANSPORTER"/>
    <property type="match status" value="1"/>
</dbReference>
<keyword evidence="2" id="KW-0732">Signal</keyword>
<dbReference type="Gene3D" id="3.40.50.1110">
    <property type="entry name" value="SGNH hydrolase"/>
    <property type="match status" value="1"/>
</dbReference>
<gene>
    <name evidence="5" type="ordered locus">DMR_29970</name>
</gene>
<dbReference type="eggNOG" id="COG3240">
    <property type="taxonomic scope" value="Bacteria"/>
</dbReference>
<dbReference type="InterPro" id="IPR036709">
    <property type="entry name" value="Autotransporte_beta_dom_sf"/>
</dbReference>
<dbReference type="InterPro" id="IPR017186">
    <property type="entry name" value="Lipase_autotranspt_EstA"/>
</dbReference>
<dbReference type="KEGG" id="dma:DMR_29970"/>
<feature type="active site" evidence="3">
    <location>
        <position position="353"/>
    </location>
</feature>
<accession>C4XHX0</accession>
<dbReference type="PIRSF" id="PIRSF037375">
    <property type="entry name" value="Autotrns_EstA"/>
    <property type="match status" value="1"/>
</dbReference>
<dbReference type="AlphaFoldDB" id="C4XHX0"/>
<evidence type="ECO:0000259" key="4">
    <source>
        <dbReference type="PROSITE" id="PS51208"/>
    </source>
</evidence>
<dbReference type="SMART" id="SM00869">
    <property type="entry name" value="Autotransporter"/>
    <property type="match status" value="1"/>
</dbReference>
<evidence type="ECO:0000313" key="5">
    <source>
        <dbReference type="EMBL" id="BAH76488.1"/>
    </source>
</evidence>
<dbReference type="HOGENOM" id="CLU_432601_0_0_7"/>
<dbReference type="SUPFAM" id="SSF103515">
    <property type="entry name" value="Autotransporter"/>
    <property type="match status" value="1"/>
</dbReference>
<evidence type="ECO:0000256" key="3">
    <source>
        <dbReference type="PIRSR" id="PIRSR037375-1"/>
    </source>
</evidence>
<name>C4XHX0_SOLM1</name>
<feature type="domain" description="Autotransporter" evidence="4">
    <location>
        <begin position="405"/>
        <end position="690"/>
    </location>
</feature>
<proteinExistence type="inferred from homology"/>
<dbReference type="InterPro" id="IPR036514">
    <property type="entry name" value="SGNH_hydro_sf"/>
</dbReference>
<dbReference type="Pfam" id="PF03797">
    <property type="entry name" value="Autotransporter"/>
    <property type="match status" value="1"/>
</dbReference>
<evidence type="ECO:0000256" key="1">
    <source>
        <dbReference type="ARBA" id="ARBA00008668"/>
    </source>
</evidence>
<dbReference type="eggNOG" id="COG5571">
    <property type="taxonomic scope" value="Bacteria"/>
</dbReference>
<organism evidence="5 6">
    <name type="scientific">Solidesulfovibrio magneticus (strain ATCC 700980 / DSM 13731 / RS-1)</name>
    <name type="common">Desulfovibrio magneticus</name>
    <dbReference type="NCBI Taxonomy" id="573370"/>
    <lineage>
        <taxon>Bacteria</taxon>
        <taxon>Pseudomonadati</taxon>
        <taxon>Thermodesulfobacteriota</taxon>
        <taxon>Desulfovibrionia</taxon>
        <taxon>Desulfovibrionales</taxon>
        <taxon>Desulfovibrionaceae</taxon>
        <taxon>Solidesulfovibrio</taxon>
    </lineage>
</organism>
<feature type="active site" evidence="3">
    <location>
        <position position="350"/>
    </location>
</feature>
<sequence length="690" mass="71411">MLVVALQLACYLFFQIVLQYQPSKNGSKERSLPGSDPESGVMIKIKQFVLIANFLAFAALGMPNPTGATGLFNQYVGFGDSTLDSGYFRYNTTGSATQDAEIAAAVAGGASGAFVGPGVMNSTMLAARFGQYGGPVGGGGFNFANGGAFSAPLRASDSSPALSGVSALTNVATNQQIQNYLASVGGIANPNGLYVVKTGDNDLQFLRYMGSTWAAANPNFLPDLAIGQAANVALLQAAGARTILVPNSYNDAVFAGLGGAIASENMDLYQTSRSYGMMRWTSLTAFGVRYVPADIDSLMRFVVFNPTLFGFTPSSVLSSNTLSPSISPLLVSWADVTPSQLQTNLFIGANGVHFTTAGQQIESDYEASLLTAPSLMSLLAEAPVQGGLARAAVIQGQIDLSGQHRGPTGINIWIGGGGGALTLKNFSGLTDVSGTPFTGSAGVDYQMPSGLIVGAAFTAGTMTQHFSIGGGHFDQNDQAISLYSAYQAGPVWGNVVASCGWQQDKIARDVTLGLFTDSNSATTTGTSLALALRAGGDIRLGPVTTGPVAGLVLQRVRIRGFAESGTSGGLTGSNGVTALSFGEQLRDSAISQLGWRASVDVGDWRPFVEAKWNHELVDQSDRKVKAALTSTTAAPYSMAAAPVKSDWATASVGTSYKISERVMVRGSASAMAFNAQTVSYGGDVGVSVSF</sequence>
<dbReference type="STRING" id="573370.DMR_29970"/>
<keyword evidence="6" id="KW-1185">Reference proteome</keyword>
<feature type="active site" description="Nucleophile" evidence="3">
    <location>
        <position position="81"/>
    </location>
</feature>
<dbReference type="Gene3D" id="2.40.128.130">
    <property type="entry name" value="Autotransporter beta-domain"/>
    <property type="match status" value="1"/>
</dbReference>
<dbReference type="EMBL" id="AP010904">
    <property type="protein sequence ID" value="BAH76488.1"/>
    <property type="molecule type" value="Genomic_DNA"/>
</dbReference>
<dbReference type="Proteomes" id="UP000009071">
    <property type="component" value="Chromosome"/>
</dbReference>
<reference evidence="5 6" key="1">
    <citation type="journal article" date="2009" name="Genome Res.">
        <title>Whole genome sequence of Desulfovibrio magneticus strain RS-1 revealed common gene clusters in magnetotactic bacteria.</title>
        <authorList>
            <person name="Nakazawa H."/>
            <person name="Arakaki A."/>
            <person name="Narita-Yamada S."/>
            <person name="Yashiro I."/>
            <person name="Jinno K."/>
            <person name="Aoki N."/>
            <person name="Tsuruyama A."/>
            <person name="Okamura Y."/>
            <person name="Tanikawa S."/>
            <person name="Fujita N."/>
            <person name="Takeyama H."/>
            <person name="Matsunaga T."/>
        </authorList>
    </citation>
    <scope>NUCLEOTIDE SEQUENCE [LARGE SCALE GENOMIC DNA]</scope>
    <source>
        <strain evidence="6">ATCC 700980 / DSM 13731 / RS-1</strain>
    </source>
</reference>
<dbReference type="InterPro" id="IPR005546">
    <property type="entry name" value="Autotransporte_beta"/>
</dbReference>
<evidence type="ECO:0000313" key="6">
    <source>
        <dbReference type="Proteomes" id="UP000009071"/>
    </source>
</evidence>